<dbReference type="EMBL" id="MIGC01000560">
    <property type="protein sequence ID" value="PHJ24721.1"/>
    <property type="molecule type" value="Genomic_DNA"/>
</dbReference>
<dbReference type="GeneID" id="94424837"/>
<feature type="compositionally biased region" description="Polar residues" evidence="1">
    <location>
        <begin position="209"/>
        <end position="218"/>
    </location>
</feature>
<feature type="region of interest" description="Disordered" evidence="1">
    <location>
        <begin position="1"/>
        <end position="25"/>
    </location>
</feature>
<gene>
    <name evidence="3" type="ORF">CSUI_001420</name>
</gene>
<dbReference type="OrthoDB" id="524898at2759"/>
<feature type="compositionally biased region" description="Basic and acidic residues" evidence="1">
    <location>
        <begin position="219"/>
        <end position="230"/>
    </location>
</feature>
<keyword evidence="4" id="KW-1185">Reference proteome</keyword>
<feature type="transmembrane region" description="Helical" evidence="2">
    <location>
        <begin position="293"/>
        <end position="314"/>
    </location>
</feature>
<name>A0A2C6KKZ9_9APIC</name>
<dbReference type="AlphaFoldDB" id="A0A2C6KKZ9"/>
<comment type="caution">
    <text evidence="3">The sequence shown here is derived from an EMBL/GenBank/DDBJ whole genome shotgun (WGS) entry which is preliminary data.</text>
</comment>
<reference evidence="3 4" key="1">
    <citation type="journal article" date="2017" name="Int. J. Parasitol.">
        <title>The genome of the protozoan parasite Cystoisospora suis and a reverse vaccinology approach to identify vaccine candidates.</title>
        <authorList>
            <person name="Palmieri N."/>
            <person name="Shrestha A."/>
            <person name="Ruttkowski B."/>
            <person name="Beck T."/>
            <person name="Vogl C."/>
            <person name="Tomley F."/>
            <person name="Blake D.P."/>
            <person name="Joachim A."/>
        </authorList>
    </citation>
    <scope>NUCLEOTIDE SEQUENCE [LARGE SCALE GENOMIC DNA]</scope>
    <source>
        <strain evidence="3 4">Wien I</strain>
    </source>
</reference>
<accession>A0A2C6KKZ9</accession>
<keyword evidence="2" id="KW-1133">Transmembrane helix</keyword>
<evidence type="ECO:0000256" key="1">
    <source>
        <dbReference type="SAM" id="MobiDB-lite"/>
    </source>
</evidence>
<evidence type="ECO:0000256" key="2">
    <source>
        <dbReference type="SAM" id="Phobius"/>
    </source>
</evidence>
<protein>
    <submittedName>
        <fullName evidence="3">Presenilin enhancer-2 subunit of gamma secretase</fullName>
    </submittedName>
</protein>
<feature type="non-terminal residue" evidence="3">
    <location>
        <position position="338"/>
    </location>
</feature>
<keyword evidence="2" id="KW-0472">Membrane</keyword>
<organism evidence="3 4">
    <name type="scientific">Cystoisospora suis</name>
    <dbReference type="NCBI Taxonomy" id="483139"/>
    <lineage>
        <taxon>Eukaryota</taxon>
        <taxon>Sar</taxon>
        <taxon>Alveolata</taxon>
        <taxon>Apicomplexa</taxon>
        <taxon>Conoidasida</taxon>
        <taxon>Coccidia</taxon>
        <taxon>Eucoccidiorida</taxon>
        <taxon>Eimeriorina</taxon>
        <taxon>Sarcocystidae</taxon>
        <taxon>Cystoisospora</taxon>
    </lineage>
</organism>
<feature type="transmembrane region" description="Helical" evidence="2">
    <location>
        <begin position="133"/>
        <end position="154"/>
    </location>
</feature>
<evidence type="ECO:0000313" key="4">
    <source>
        <dbReference type="Proteomes" id="UP000221165"/>
    </source>
</evidence>
<sequence length="338" mass="36535">MYNIMESFDSPPSFAGPEGGTRNSQADSLFSAHHTLATPLLPSPSVPGSCRSSVSPVFCSPDGLLSCGHHDAVTSSPAGACGDIDSSVQSGCGVGVSTVGTSHSELGKRLLAVYDRRVSEANRKKALLELDEFLHVARIHFFAGFLLLPVLWFFNVRMFSQSRLSVLAERLSHGPEDRALSRRVTNRPAEEAGALEERGRKQSVWVVAGSQSHSQQTARAEREEDVRHTGAGEAGMGRAQSADGAPREDEVEDTESPGETPYAGEAVTGATEGDPVLQKLKDLHKYTAWSKRALWVFLLLLMVWAVVFQVLNFFSVSWRDAFEIPCPPPSLSVALKSA</sequence>
<keyword evidence="2" id="KW-0812">Transmembrane</keyword>
<dbReference type="Proteomes" id="UP000221165">
    <property type="component" value="Unassembled WGS sequence"/>
</dbReference>
<feature type="region of interest" description="Disordered" evidence="1">
    <location>
        <begin position="175"/>
        <end position="270"/>
    </location>
</feature>
<dbReference type="VEuPathDB" id="ToxoDB:CSUI_001420"/>
<evidence type="ECO:0000313" key="3">
    <source>
        <dbReference type="EMBL" id="PHJ24721.1"/>
    </source>
</evidence>
<proteinExistence type="predicted"/>
<dbReference type="RefSeq" id="XP_067926393.1">
    <property type="nucleotide sequence ID" value="XM_068061626.1"/>
</dbReference>